<dbReference type="EMBL" id="JAECZO010000292">
    <property type="protein sequence ID" value="KAK7199320.1"/>
    <property type="molecule type" value="Genomic_DNA"/>
</dbReference>
<feature type="region of interest" description="Disordered" evidence="1">
    <location>
        <begin position="156"/>
        <end position="183"/>
    </location>
</feature>
<proteinExistence type="predicted"/>
<evidence type="ECO:0000313" key="2">
    <source>
        <dbReference type="EMBL" id="KAK7199320.1"/>
    </source>
</evidence>
<keyword evidence="3" id="KW-1185">Reference proteome</keyword>
<dbReference type="Proteomes" id="UP001430356">
    <property type="component" value="Unassembled WGS sequence"/>
</dbReference>
<gene>
    <name evidence="2" type="ORF">NESM_000904400</name>
</gene>
<reference evidence="2 3" key="1">
    <citation type="journal article" date="2021" name="MBio">
        <title>A New Model Trypanosomatid, Novymonas esmeraldas: Genomic Perception of Its 'Candidatus Pandoraea novymonadis' Endosymbiont.</title>
        <authorList>
            <person name="Zakharova A."/>
            <person name="Saura A."/>
            <person name="Butenko A."/>
            <person name="Podesvova L."/>
            <person name="Warmusova S."/>
            <person name="Kostygov A.Y."/>
            <person name="Nenarokova A."/>
            <person name="Lukes J."/>
            <person name="Opperdoes F.R."/>
            <person name="Yurchenko V."/>
        </authorList>
    </citation>
    <scope>NUCLEOTIDE SEQUENCE [LARGE SCALE GENOMIC DNA]</scope>
    <source>
        <strain evidence="2 3">E262AT.01</strain>
    </source>
</reference>
<name>A0AAW0EZK0_9TRYP</name>
<protein>
    <submittedName>
        <fullName evidence="2">Uncharacterized protein</fullName>
    </submittedName>
</protein>
<comment type="caution">
    <text evidence="2">The sequence shown here is derived from an EMBL/GenBank/DDBJ whole genome shotgun (WGS) entry which is preliminary data.</text>
</comment>
<evidence type="ECO:0000256" key="1">
    <source>
        <dbReference type="SAM" id="MobiDB-lite"/>
    </source>
</evidence>
<organism evidence="2 3">
    <name type="scientific">Novymonas esmeraldas</name>
    <dbReference type="NCBI Taxonomy" id="1808958"/>
    <lineage>
        <taxon>Eukaryota</taxon>
        <taxon>Discoba</taxon>
        <taxon>Euglenozoa</taxon>
        <taxon>Kinetoplastea</taxon>
        <taxon>Metakinetoplastina</taxon>
        <taxon>Trypanosomatida</taxon>
        <taxon>Trypanosomatidae</taxon>
        <taxon>Novymonas</taxon>
    </lineage>
</organism>
<accession>A0AAW0EZK0</accession>
<sequence length="282" mass="30771">MRSRRGGSAVTWGCRCAIERRADQSMDEGGVEVEEALSHRGTASFVAARRHVSDPRQRPLVQCRPDARCCIGRPCIKSASQRRVLLSQLSQLLLVRRQRRGVCRGSGPSSVIAAGGVWYRAARLCESSAQCCQLCLQVTHHVGRVRRRLGVAGSGSRTVRSLAGGAGGKRRRQRRRGSDAVHGVAQRRARLQHRPRRLLCEHHTRPHRALRLGKLSEPAVSAAVLAARRTGGDVGEEAATHTAQRRRRRWRGVVLRAQRPALTACPLRCAGGGEAVAVALDG</sequence>
<evidence type="ECO:0000313" key="3">
    <source>
        <dbReference type="Proteomes" id="UP001430356"/>
    </source>
</evidence>
<dbReference type="AlphaFoldDB" id="A0AAW0EZK0"/>